<evidence type="ECO:0000313" key="3">
    <source>
        <dbReference type="Proteomes" id="UP000307164"/>
    </source>
</evidence>
<dbReference type="Proteomes" id="UP000307164">
    <property type="component" value="Unassembled WGS sequence"/>
</dbReference>
<evidence type="ECO:0000313" key="2">
    <source>
        <dbReference type="EMBL" id="TMO74757.1"/>
    </source>
</evidence>
<dbReference type="EMBL" id="PNBW01000046">
    <property type="protein sequence ID" value="TMO74757.1"/>
    <property type="molecule type" value="Genomic_DNA"/>
</dbReference>
<name>A0ABY2VY08_9GAMM</name>
<organism evidence="2 3">
    <name type="scientific">Pseudoalteromonas aurantia</name>
    <dbReference type="NCBI Taxonomy" id="43654"/>
    <lineage>
        <taxon>Bacteria</taxon>
        <taxon>Pseudomonadati</taxon>
        <taxon>Pseudomonadota</taxon>
        <taxon>Gammaproteobacteria</taxon>
        <taxon>Alteromonadales</taxon>
        <taxon>Pseudoalteromonadaceae</taxon>
        <taxon>Pseudoalteromonas</taxon>
    </lineage>
</organism>
<protein>
    <submittedName>
        <fullName evidence="2">Uncharacterized protein</fullName>
    </submittedName>
</protein>
<feature type="transmembrane region" description="Helical" evidence="1">
    <location>
        <begin position="121"/>
        <end position="139"/>
    </location>
</feature>
<keyword evidence="1" id="KW-0472">Membrane</keyword>
<keyword evidence="1" id="KW-0812">Transmembrane</keyword>
<sequence length="177" mass="20887">MGINQVVLFHQEGKSTQSLLAELDKNVLSFLMNHQFILREKSGEYEFLTTDLTMLYSTSPVYLDKRIKDFIALYEQGDFNKEIAYTVAHDARILLLYLDQAVKFFEQVANRKVELTRMFEFVFWVSAIILLWLEVVYIFQPMERQVKRVIDSLEQQKQETQHALAMKPHFLARAVMN</sequence>
<keyword evidence="1" id="KW-1133">Transmembrane helix</keyword>
<reference evidence="3" key="1">
    <citation type="submission" date="2019-06" db="EMBL/GenBank/DDBJ databases">
        <title>Co-occurence of chitin degradation, pigmentation and bioactivity in marine Pseudoalteromonas.</title>
        <authorList>
            <person name="Sonnenschein E.C."/>
            <person name="Bech P.K."/>
        </authorList>
    </citation>
    <scope>NUCLEOTIDE SEQUENCE [LARGE SCALE GENOMIC DNA]</scope>
    <source>
        <strain evidence="3">S3895</strain>
    </source>
</reference>
<dbReference type="RefSeq" id="WP_138674618.1">
    <property type="nucleotide sequence ID" value="NZ_PNBW01000046.1"/>
</dbReference>
<comment type="caution">
    <text evidence="2">The sequence shown here is derived from an EMBL/GenBank/DDBJ whole genome shotgun (WGS) entry which is preliminary data.</text>
</comment>
<accession>A0ABY2VY08</accession>
<evidence type="ECO:0000256" key="1">
    <source>
        <dbReference type="SAM" id="Phobius"/>
    </source>
</evidence>
<gene>
    <name evidence="2" type="ORF">CWC20_09535</name>
</gene>
<proteinExistence type="predicted"/>
<keyword evidence="3" id="KW-1185">Reference proteome</keyword>